<dbReference type="CDD" id="cd19757">
    <property type="entry name" value="Bbox1"/>
    <property type="match status" value="1"/>
</dbReference>
<dbReference type="PANTHER" id="PTHR33104">
    <property type="entry name" value="SI:DKEY-29D5.2"/>
    <property type="match status" value="1"/>
</dbReference>
<dbReference type="HOGENOM" id="CLU_003703_13_1_1"/>
<dbReference type="Proteomes" id="UP000054166">
    <property type="component" value="Unassembled WGS sequence"/>
</dbReference>
<dbReference type="Pfam" id="PF18758">
    <property type="entry name" value="KDZ"/>
    <property type="match status" value="1"/>
</dbReference>
<reference evidence="4" key="2">
    <citation type="submission" date="2015-01" db="EMBL/GenBank/DDBJ databases">
        <title>Evolutionary Origins and Diversification of the Mycorrhizal Mutualists.</title>
        <authorList>
            <consortium name="DOE Joint Genome Institute"/>
            <consortium name="Mycorrhizal Genomics Consortium"/>
            <person name="Kohler A."/>
            <person name="Kuo A."/>
            <person name="Nagy L.G."/>
            <person name="Floudas D."/>
            <person name="Copeland A."/>
            <person name="Barry K.W."/>
            <person name="Cichocki N."/>
            <person name="Veneault-Fourrey C."/>
            <person name="LaButti K."/>
            <person name="Lindquist E.A."/>
            <person name="Lipzen A."/>
            <person name="Lundell T."/>
            <person name="Morin E."/>
            <person name="Murat C."/>
            <person name="Riley R."/>
            <person name="Ohm R."/>
            <person name="Sun H."/>
            <person name="Tunlid A."/>
            <person name="Henrissat B."/>
            <person name="Grigoriev I.V."/>
            <person name="Hibbett D.S."/>
            <person name="Martin F."/>
        </authorList>
    </citation>
    <scope>NUCLEOTIDE SEQUENCE [LARGE SCALE GENOMIC DNA]</scope>
    <source>
        <strain evidence="4">F 1598</strain>
    </source>
</reference>
<proteinExistence type="predicted"/>
<evidence type="ECO:0000256" key="1">
    <source>
        <dbReference type="SAM" id="MobiDB-lite"/>
    </source>
</evidence>
<feature type="compositionally biased region" description="Low complexity" evidence="1">
    <location>
        <begin position="32"/>
        <end position="43"/>
    </location>
</feature>
<feature type="domain" description="CxC2-like cysteine cluster KDZ transposase-associated" evidence="2">
    <location>
        <begin position="210"/>
        <end position="292"/>
    </location>
</feature>
<dbReference type="InParanoid" id="A0A0C3F0B0"/>
<reference evidence="3 4" key="1">
    <citation type="submission" date="2014-04" db="EMBL/GenBank/DDBJ databases">
        <authorList>
            <consortium name="DOE Joint Genome Institute"/>
            <person name="Kuo A."/>
            <person name="Tarkka M."/>
            <person name="Buscot F."/>
            <person name="Kohler A."/>
            <person name="Nagy L.G."/>
            <person name="Floudas D."/>
            <person name="Copeland A."/>
            <person name="Barry K.W."/>
            <person name="Cichocki N."/>
            <person name="Veneault-Fourrey C."/>
            <person name="LaButti K."/>
            <person name="Lindquist E.A."/>
            <person name="Lipzen A."/>
            <person name="Lundell T."/>
            <person name="Morin E."/>
            <person name="Murat C."/>
            <person name="Sun H."/>
            <person name="Tunlid A."/>
            <person name="Henrissat B."/>
            <person name="Grigoriev I.V."/>
            <person name="Hibbett D.S."/>
            <person name="Martin F."/>
            <person name="Nordberg H.P."/>
            <person name="Cantor M.N."/>
            <person name="Hua S.X."/>
        </authorList>
    </citation>
    <scope>NUCLEOTIDE SEQUENCE [LARGE SCALE GENOMIC DNA]</scope>
    <source>
        <strain evidence="3 4">F 1598</strain>
    </source>
</reference>
<organism evidence="3 4">
    <name type="scientific">Piloderma croceum (strain F 1598)</name>
    <dbReference type="NCBI Taxonomy" id="765440"/>
    <lineage>
        <taxon>Eukaryota</taxon>
        <taxon>Fungi</taxon>
        <taxon>Dikarya</taxon>
        <taxon>Basidiomycota</taxon>
        <taxon>Agaricomycotina</taxon>
        <taxon>Agaricomycetes</taxon>
        <taxon>Agaricomycetidae</taxon>
        <taxon>Atheliales</taxon>
        <taxon>Atheliaceae</taxon>
        <taxon>Piloderma</taxon>
    </lineage>
</organism>
<keyword evidence="4" id="KW-1185">Reference proteome</keyword>
<dbReference type="InterPro" id="IPR040521">
    <property type="entry name" value="KDZ"/>
</dbReference>
<gene>
    <name evidence="3" type="ORF">PILCRDRAFT_15257</name>
</gene>
<name>A0A0C3F0B0_PILCF</name>
<protein>
    <recommendedName>
        <fullName evidence="2">CxC2-like cysteine cluster KDZ transposase-associated domain-containing protein</fullName>
    </recommendedName>
</protein>
<dbReference type="Pfam" id="PF18803">
    <property type="entry name" value="CxC2"/>
    <property type="match status" value="1"/>
</dbReference>
<dbReference type="InterPro" id="IPR041457">
    <property type="entry name" value="CxC2_KDZ-assoc"/>
</dbReference>
<evidence type="ECO:0000313" key="4">
    <source>
        <dbReference type="Proteomes" id="UP000054166"/>
    </source>
</evidence>
<evidence type="ECO:0000259" key="2">
    <source>
        <dbReference type="Pfam" id="PF18803"/>
    </source>
</evidence>
<dbReference type="STRING" id="765440.A0A0C3F0B0"/>
<dbReference type="AlphaFoldDB" id="A0A0C3F0B0"/>
<dbReference type="EMBL" id="KN833083">
    <property type="protein sequence ID" value="KIM73406.1"/>
    <property type="molecule type" value="Genomic_DNA"/>
</dbReference>
<feature type="region of interest" description="Disordered" evidence="1">
    <location>
        <begin position="29"/>
        <end position="65"/>
    </location>
</feature>
<dbReference type="OrthoDB" id="3143151at2759"/>
<dbReference type="PANTHER" id="PTHR33104:SF2">
    <property type="entry name" value="CXC3 LIKE CYSTEINE CLUSTER DOMAIN-CONTAINING PROTEIN"/>
    <property type="match status" value="1"/>
</dbReference>
<sequence>MPGTVVHKIRPAVKQVEFKEKLTTRGTYFKQSTVKTKPSPSRTPSKRPHPPEAERFEQGGGFDEPLLQSKGKSQNDYLREFSPIIDSILGILLQMEAPGNDGICMSCNVRQTMWRCSDCVGCNNFCNDCVRVRHCLSPYHCVEHWTGTFFEPAWLCQANVVIHLGHGGLPCPNNIEFDCAADSDARDSAQPSSDGSTIFGNGLPKLKGRNYHVVVDKSGVHRMRVIPCGCPSAPKGDGRYIHYLQIGLFPASLQNIKTVFSFGVLDDLRMDNLECKTAGLNYWHKIVRLTSNEFPKSVPDRYRELLRTSRLWRNIKYRKWNGFGHGDLRKPGPGSLALFCAACPQPDINLPMGWSEDPVTWKYMRGFMFDGNFTAEQLKMKVPGEDVHLTDGDAFFTTRKPYYDHLKVAKEIRQQRTCNDYSAIHKANMLKQHLLYTGIGAAACPRHGCFVPHSVVDFQKGERQRNMDFCLSEAAKYNMEGIKQVLLSYDLMCQFWQNLEKRFEGNPYLTFLHAVEILRAIGLFHVHGHVDHCYARYAPTFIPGAGMVDGEVLETLWAALNKIADSARSQSTAHRRETLDDHMNDSNWKKLVNLIDRLCEKFPKARRSAKSSERAFDALSNTADQGLVRAWEEQEAAALMDRNARPESMDIYDLKVKKGPSKEEMQLQLINDERTSAGTKGGATLIGQGLKVEESQVFLKTISRRLGQNASTKECLDLAERQLRLQLRIDGFHVGAAQLWPVDEEDLWLEGGAVDPPDILPTDSEEEEEEEFFQTRQSVAREGPEKAPLLLPSTIGLARLAISRKAVVFRDGLRNARSKNKRTRSWDEILQVDGSVRHHARVYCRARAAFMRLGADASEVARFQPLTRAQLSVTTARIDPSLRGQRDSSLAWFWSMDVQADGQTAHGMTEFYRVHWLKAKSRRDRWREERILLASEMQWTELFFCHRASRWKALAAESSAAAASHDINFSQPQAFQTRPTYEPRHSKGHVCYALRLESMWNRLAQQAAVQFSAAKAA</sequence>
<evidence type="ECO:0000313" key="3">
    <source>
        <dbReference type="EMBL" id="KIM73406.1"/>
    </source>
</evidence>
<accession>A0A0C3F0B0</accession>